<sequence>MIKEEYIKICTFSPIRTPINTISEHRSSLNYGQHEQFKNVLVNEISKWFGLCYKKCNVGYENINHDNHPYFFQPICVSSIDLGELDYEFSKAEFFSWWDQSKLNKCEISFFDDTIAILNIEFDLLVTQHPQSIICSDLDKDLNILVKIIYERLICPKFVEISSSIDSSIHSLLINPNDFLLFDDVVFSENSNKEYILWTGRMAFCESLVSVELKKALNRWVGNENALNELFYIGSGNALVKSMEVIDDWTRVQLVSQAYNAILYILNKKLKKNIQRFLNMIQKENY</sequence>
<protein>
    <submittedName>
        <fullName evidence="1">Uncharacterized protein</fullName>
    </submittedName>
</protein>
<comment type="caution">
    <text evidence="1">The sequence shown here is derived from an EMBL/GenBank/DDBJ whole genome shotgun (WGS) entry which is preliminary data.</text>
</comment>
<gene>
    <name evidence="1" type="ORF">ACFFUV_14740</name>
</gene>
<accession>A0ABV5HPM7</accession>
<dbReference type="RefSeq" id="WP_390194261.1">
    <property type="nucleotide sequence ID" value="NZ_JBHMEP010000004.1"/>
</dbReference>
<dbReference type="EMBL" id="JBHMEP010000004">
    <property type="protein sequence ID" value="MFB9136228.1"/>
    <property type="molecule type" value="Genomic_DNA"/>
</dbReference>
<dbReference type="Proteomes" id="UP001589645">
    <property type="component" value="Unassembled WGS sequence"/>
</dbReference>
<organism evidence="1 2">
    <name type="scientific">Vibrio olivae</name>
    <dbReference type="NCBI Taxonomy" id="1243002"/>
    <lineage>
        <taxon>Bacteria</taxon>
        <taxon>Pseudomonadati</taxon>
        <taxon>Pseudomonadota</taxon>
        <taxon>Gammaproteobacteria</taxon>
        <taxon>Vibrionales</taxon>
        <taxon>Vibrionaceae</taxon>
        <taxon>Vibrio</taxon>
    </lineage>
</organism>
<name>A0ABV5HPM7_9VIBR</name>
<keyword evidence="2" id="KW-1185">Reference proteome</keyword>
<reference evidence="1 2" key="1">
    <citation type="submission" date="2024-09" db="EMBL/GenBank/DDBJ databases">
        <authorList>
            <person name="Sun Q."/>
            <person name="Mori K."/>
        </authorList>
    </citation>
    <scope>NUCLEOTIDE SEQUENCE [LARGE SCALE GENOMIC DNA]</scope>
    <source>
        <strain evidence="1 2">CECT 8064</strain>
    </source>
</reference>
<evidence type="ECO:0000313" key="2">
    <source>
        <dbReference type="Proteomes" id="UP001589645"/>
    </source>
</evidence>
<evidence type="ECO:0000313" key="1">
    <source>
        <dbReference type="EMBL" id="MFB9136228.1"/>
    </source>
</evidence>
<proteinExistence type="predicted"/>